<keyword evidence="2" id="KW-1185">Reference proteome</keyword>
<reference evidence="1" key="1">
    <citation type="submission" date="2021-04" db="EMBL/GenBank/DDBJ databases">
        <authorList>
            <person name="Hartkoorn R.C."/>
            <person name="Beaudoing E."/>
            <person name="Hot D."/>
        </authorList>
    </citation>
    <scope>NUCLEOTIDE SEQUENCE</scope>
    <source>
        <strain evidence="1">NRRL B-16292</strain>
    </source>
</reference>
<dbReference type="EMBL" id="CP073720">
    <property type="protein sequence ID" value="UWP84744.1"/>
    <property type="molecule type" value="Genomic_DNA"/>
</dbReference>
<organism evidence="1 2">
    <name type="scientific">Dactylosporangium fulvum</name>
    <dbReference type="NCBI Taxonomy" id="53359"/>
    <lineage>
        <taxon>Bacteria</taxon>
        <taxon>Bacillati</taxon>
        <taxon>Actinomycetota</taxon>
        <taxon>Actinomycetes</taxon>
        <taxon>Micromonosporales</taxon>
        <taxon>Micromonosporaceae</taxon>
        <taxon>Dactylosporangium</taxon>
    </lineage>
</organism>
<protein>
    <submittedName>
        <fullName evidence="1">DUF952 domain-containing protein</fullName>
    </submittedName>
</protein>
<name>A0ABY5W5J7_9ACTN</name>
<evidence type="ECO:0000313" key="2">
    <source>
        <dbReference type="Proteomes" id="UP001059617"/>
    </source>
</evidence>
<proteinExistence type="predicted"/>
<dbReference type="InterPro" id="IPR009297">
    <property type="entry name" value="DUF952"/>
</dbReference>
<gene>
    <name evidence="1" type="ORF">Dfulv_11155</name>
</gene>
<dbReference type="RefSeq" id="WP_259862691.1">
    <property type="nucleotide sequence ID" value="NZ_BAAAST010000011.1"/>
</dbReference>
<dbReference type="Gene3D" id="3.20.170.20">
    <property type="entry name" value="Protein of unknown function DUF952"/>
    <property type="match status" value="1"/>
</dbReference>
<sequence>MLIYKILLPAEWAQFEATGRFDGSPLDLRDGYVHLSARDQIAGTARRFFADVPDLVVAAVDAQMLGAWLRWEVSVNGGPYPHLYAPLPRAAVVAVHRVAGAESVDDVVPRT</sequence>
<dbReference type="PANTHER" id="PTHR34129">
    <property type="entry name" value="BLR1139 PROTEIN"/>
    <property type="match status" value="1"/>
</dbReference>
<dbReference type="PANTHER" id="PTHR34129:SF1">
    <property type="entry name" value="DUF952 DOMAIN-CONTAINING PROTEIN"/>
    <property type="match status" value="1"/>
</dbReference>
<accession>A0ABY5W5J7</accession>
<dbReference type="SUPFAM" id="SSF56399">
    <property type="entry name" value="ADP-ribosylation"/>
    <property type="match status" value="1"/>
</dbReference>
<evidence type="ECO:0000313" key="1">
    <source>
        <dbReference type="EMBL" id="UWP84744.1"/>
    </source>
</evidence>
<dbReference type="Pfam" id="PF06108">
    <property type="entry name" value="DUF952"/>
    <property type="match status" value="1"/>
</dbReference>
<reference evidence="1" key="2">
    <citation type="submission" date="2022-09" db="EMBL/GenBank/DDBJ databases">
        <title>Biosynthetic gene clusters of Dactylosporangioum fulvum.</title>
        <authorList>
            <person name="Caradec T."/>
        </authorList>
    </citation>
    <scope>NUCLEOTIDE SEQUENCE</scope>
    <source>
        <strain evidence="1">NRRL B-16292</strain>
    </source>
</reference>
<dbReference type="Proteomes" id="UP001059617">
    <property type="component" value="Chromosome"/>
</dbReference>